<dbReference type="EC" id="2.3.2.27" evidence="2"/>
<proteinExistence type="predicted"/>
<dbReference type="PANTHER" id="PTHR15710">
    <property type="entry name" value="E3 UBIQUITIN-PROTEIN LIGASE PRAJA"/>
    <property type="match status" value="1"/>
</dbReference>
<dbReference type="SMART" id="SM00184">
    <property type="entry name" value="RING"/>
    <property type="match status" value="1"/>
</dbReference>
<protein>
    <recommendedName>
        <fullName evidence="2">RING-type E3 ubiquitin transferase</fullName>
        <ecNumber evidence="2">2.3.2.27</ecNumber>
    </recommendedName>
</protein>
<evidence type="ECO:0000256" key="6">
    <source>
        <dbReference type="PROSITE-ProRule" id="PRU00175"/>
    </source>
</evidence>
<evidence type="ECO:0000256" key="2">
    <source>
        <dbReference type="ARBA" id="ARBA00012483"/>
    </source>
</evidence>
<sequence>MAQSQLSNMDDFFDLDLSLTMEDHHYNTTTITTKEAKPPSIEEARNQVFAMKTITDIGSSVCIVCLEGFNSSCTSGKQAPCGHVYHFDCIMQWLSLHDSCPLCRSKVSDHHRISL</sequence>
<evidence type="ECO:0000256" key="3">
    <source>
        <dbReference type="ARBA" id="ARBA00022723"/>
    </source>
</evidence>
<accession>A0A9K3JCM9</accession>
<dbReference type="PANTHER" id="PTHR15710:SF74">
    <property type="entry name" value="RING-TYPE E3 UBIQUITIN TRANSFERASE-RELATED"/>
    <property type="match status" value="1"/>
</dbReference>
<evidence type="ECO:0000256" key="5">
    <source>
        <dbReference type="ARBA" id="ARBA00022833"/>
    </source>
</evidence>
<evidence type="ECO:0000256" key="1">
    <source>
        <dbReference type="ARBA" id="ARBA00000900"/>
    </source>
</evidence>
<dbReference type="Gene3D" id="3.30.40.10">
    <property type="entry name" value="Zinc/RING finger domain, C3HC4 (zinc finger)"/>
    <property type="match status" value="1"/>
</dbReference>
<dbReference type="Gramene" id="mRNA:HanXRQr2_Chr03g0088241">
    <property type="protein sequence ID" value="CDS:HanXRQr2_Chr03g0088241.1"/>
    <property type="gene ID" value="HanXRQr2_Chr03g0088241"/>
</dbReference>
<reference evidence="8" key="2">
    <citation type="submission" date="2020-06" db="EMBL/GenBank/DDBJ databases">
        <title>Helianthus annuus Genome sequencing and assembly Release 2.</title>
        <authorList>
            <person name="Gouzy J."/>
            <person name="Langlade N."/>
            <person name="Munos S."/>
        </authorList>
    </citation>
    <scope>NUCLEOTIDE SEQUENCE</scope>
    <source>
        <tissue evidence="8">Leaves</tissue>
    </source>
</reference>
<keyword evidence="4 6" id="KW-0863">Zinc-finger</keyword>
<reference evidence="8" key="1">
    <citation type="journal article" date="2017" name="Nature">
        <title>The sunflower genome provides insights into oil metabolism, flowering and Asterid evolution.</title>
        <authorList>
            <person name="Badouin H."/>
            <person name="Gouzy J."/>
            <person name="Grassa C.J."/>
            <person name="Murat F."/>
            <person name="Staton S.E."/>
            <person name="Cottret L."/>
            <person name="Lelandais-Briere C."/>
            <person name="Owens G.L."/>
            <person name="Carrere S."/>
            <person name="Mayjonade B."/>
            <person name="Legrand L."/>
            <person name="Gill N."/>
            <person name="Kane N.C."/>
            <person name="Bowers J.E."/>
            <person name="Hubner S."/>
            <person name="Bellec A."/>
            <person name="Berard A."/>
            <person name="Berges H."/>
            <person name="Blanchet N."/>
            <person name="Boniface M.C."/>
            <person name="Brunel D."/>
            <person name="Catrice O."/>
            <person name="Chaidir N."/>
            <person name="Claudel C."/>
            <person name="Donnadieu C."/>
            <person name="Faraut T."/>
            <person name="Fievet G."/>
            <person name="Helmstetter N."/>
            <person name="King M."/>
            <person name="Knapp S.J."/>
            <person name="Lai Z."/>
            <person name="Le Paslier M.C."/>
            <person name="Lippi Y."/>
            <person name="Lorenzon L."/>
            <person name="Mandel J.R."/>
            <person name="Marage G."/>
            <person name="Marchand G."/>
            <person name="Marquand E."/>
            <person name="Bret-Mestries E."/>
            <person name="Morien E."/>
            <person name="Nambeesan S."/>
            <person name="Nguyen T."/>
            <person name="Pegot-Espagnet P."/>
            <person name="Pouilly N."/>
            <person name="Raftis F."/>
            <person name="Sallet E."/>
            <person name="Schiex T."/>
            <person name="Thomas J."/>
            <person name="Vandecasteele C."/>
            <person name="Vares D."/>
            <person name="Vear F."/>
            <person name="Vautrin S."/>
            <person name="Crespi M."/>
            <person name="Mangin B."/>
            <person name="Burke J.M."/>
            <person name="Salse J."/>
            <person name="Munos S."/>
            <person name="Vincourt P."/>
            <person name="Rieseberg L.H."/>
            <person name="Langlade N.B."/>
        </authorList>
    </citation>
    <scope>NUCLEOTIDE SEQUENCE</scope>
    <source>
        <tissue evidence="8">Leaves</tissue>
    </source>
</reference>
<comment type="caution">
    <text evidence="8">The sequence shown here is derived from an EMBL/GenBank/DDBJ whole genome shotgun (WGS) entry which is preliminary data.</text>
</comment>
<feature type="domain" description="RING-type" evidence="7">
    <location>
        <begin position="62"/>
        <end position="104"/>
    </location>
</feature>
<dbReference type="EMBL" id="MNCJ02000318">
    <property type="protein sequence ID" value="KAF5812598.1"/>
    <property type="molecule type" value="Genomic_DNA"/>
</dbReference>
<keyword evidence="3" id="KW-0479">Metal-binding</keyword>
<dbReference type="Proteomes" id="UP000215914">
    <property type="component" value="Unassembled WGS sequence"/>
</dbReference>
<dbReference type="SUPFAM" id="SSF57850">
    <property type="entry name" value="RING/U-box"/>
    <property type="match status" value="1"/>
</dbReference>
<dbReference type="Pfam" id="PF13639">
    <property type="entry name" value="zf-RING_2"/>
    <property type="match status" value="1"/>
</dbReference>
<evidence type="ECO:0000259" key="7">
    <source>
        <dbReference type="PROSITE" id="PS50089"/>
    </source>
</evidence>
<dbReference type="GO" id="GO:0008270">
    <property type="term" value="F:zinc ion binding"/>
    <property type="evidence" value="ECO:0007669"/>
    <property type="project" value="UniProtKB-KW"/>
</dbReference>
<dbReference type="GO" id="GO:0061630">
    <property type="term" value="F:ubiquitin protein ligase activity"/>
    <property type="evidence" value="ECO:0007669"/>
    <property type="project" value="UniProtKB-EC"/>
</dbReference>
<keyword evidence="5" id="KW-0862">Zinc</keyword>
<keyword evidence="9" id="KW-1185">Reference proteome</keyword>
<comment type="catalytic activity">
    <reaction evidence="1">
        <text>S-ubiquitinyl-[E2 ubiquitin-conjugating enzyme]-L-cysteine + [acceptor protein]-L-lysine = [E2 ubiquitin-conjugating enzyme]-L-cysteine + N(6)-ubiquitinyl-[acceptor protein]-L-lysine.</text>
        <dbReference type="EC" id="2.3.2.27"/>
    </reaction>
</comment>
<dbReference type="InterPro" id="IPR001841">
    <property type="entry name" value="Znf_RING"/>
</dbReference>
<dbReference type="AlphaFoldDB" id="A0A9K3JCM9"/>
<name>A0A9K3JCM9_HELAN</name>
<evidence type="ECO:0000313" key="8">
    <source>
        <dbReference type="EMBL" id="KAF5812598.1"/>
    </source>
</evidence>
<evidence type="ECO:0000313" key="9">
    <source>
        <dbReference type="Proteomes" id="UP000215914"/>
    </source>
</evidence>
<dbReference type="PROSITE" id="PS50089">
    <property type="entry name" value="ZF_RING_2"/>
    <property type="match status" value="1"/>
</dbReference>
<dbReference type="InterPro" id="IPR013083">
    <property type="entry name" value="Znf_RING/FYVE/PHD"/>
</dbReference>
<organism evidence="8 9">
    <name type="scientific">Helianthus annuus</name>
    <name type="common">Common sunflower</name>
    <dbReference type="NCBI Taxonomy" id="4232"/>
    <lineage>
        <taxon>Eukaryota</taxon>
        <taxon>Viridiplantae</taxon>
        <taxon>Streptophyta</taxon>
        <taxon>Embryophyta</taxon>
        <taxon>Tracheophyta</taxon>
        <taxon>Spermatophyta</taxon>
        <taxon>Magnoliopsida</taxon>
        <taxon>eudicotyledons</taxon>
        <taxon>Gunneridae</taxon>
        <taxon>Pentapetalae</taxon>
        <taxon>asterids</taxon>
        <taxon>campanulids</taxon>
        <taxon>Asterales</taxon>
        <taxon>Asteraceae</taxon>
        <taxon>Asteroideae</taxon>
        <taxon>Heliantheae alliance</taxon>
        <taxon>Heliantheae</taxon>
        <taxon>Helianthus</taxon>
    </lineage>
</organism>
<gene>
    <name evidence="8" type="ORF">HanXRQr2_Chr03g0088241</name>
</gene>
<evidence type="ECO:0000256" key="4">
    <source>
        <dbReference type="ARBA" id="ARBA00022771"/>
    </source>
</evidence>